<feature type="domain" description="HTH asnC-type" evidence="4">
    <location>
        <begin position="10"/>
        <end position="71"/>
    </location>
</feature>
<dbReference type="GO" id="GO:0005829">
    <property type="term" value="C:cytosol"/>
    <property type="evidence" value="ECO:0007669"/>
    <property type="project" value="TreeGrafter"/>
</dbReference>
<dbReference type="SUPFAM" id="SSF54909">
    <property type="entry name" value="Dimeric alpha+beta barrel"/>
    <property type="match status" value="1"/>
</dbReference>
<dbReference type="PROSITE" id="PS50956">
    <property type="entry name" value="HTH_ASNC_2"/>
    <property type="match status" value="1"/>
</dbReference>
<dbReference type="RefSeq" id="WP_153340930.1">
    <property type="nucleotide sequence ID" value="NZ_WIVE01000004.1"/>
</dbReference>
<keyword evidence="1" id="KW-0805">Transcription regulation</keyword>
<evidence type="ECO:0000256" key="3">
    <source>
        <dbReference type="ARBA" id="ARBA00023163"/>
    </source>
</evidence>
<dbReference type="InterPro" id="IPR036388">
    <property type="entry name" value="WH-like_DNA-bd_sf"/>
</dbReference>
<accession>A0A7X2D1R6</accession>
<gene>
    <name evidence="5" type="ORF">GHC57_02790</name>
</gene>
<dbReference type="PANTHER" id="PTHR30154">
    <property type="entry name" value="LEUCINE-RESPONSIVE REGULATORY PROTEIN"/>
    <property type="match status" value="1"/>
</dbReference>
<dbReference type="FunFam" id="1.10.10.10:FF:000186">
    <property type="entry name" value="AsnC family transcriptional regulator"/>
    <property type="match status" value="1"/>
</dbReference>
<dbReference type="Pfam" id="PF13412">
    <property type="entry name" value="HTH_24"/>
    <property type="match status" value="1"/>
</dbReference>
<keyword evidence="6" id="KW-1185">Reference proteome</keyword>
<name>A0A7X2D1R6_9PROT</name>
<evidence type="ECO:0000256" key="2">
    <source>
        <dbReference type="ARBA" id="ARBA00023125"/>
    </source>
</evidence>
<proteinExistence type="predicted"/>
<sequence>MPKLLRLSDLDATDHRILEQLQADGRVSNQDLAERVHLSPSACHRRVARLEAAGAIAGYAALVDPEAVGRGTTVFVHVTLERQTEEVMAAFETAVAACPDIIECHLMSGEADYLVKVAAADLPDFERIHRRDLTRLPGVARLQSSFTLRTVKKSIGLTPTRAP</sequence>
<dbReference type="PANTHER" id="PTHR30154:SF46">
    <property type="entry name" value="TRANSCRIPTIONAL REGULATORY PROTEIN"/>
    <property type="match status" value="1"/>
</dbReference>
<keyword evidence="3" id="KW-0804">Transcription</keyword>
<evidence type="ECO:0000313" key="5">
    <source>
        <dbReference type="EMBL" id="MQX35439.1"/>
    </source>
</evidence>
<evidence type="ECO:0000313" key="6">
    <source>
        <dbReference type="Proteomes" id="UP000434582"/>
    </source>
</evidence>
<dbReference type="GO" id="GO:0043565">
    <property type="term" value="F:sequence-specific DNA binding"/>
    <property type="evidence" value="ECO:0007669"/>
    <property type="project" value="InterPro"/>
</dbReference>
<dbReference type="InterPro" id="IPR036390">
    <property type="entry name" value="WH_DNA-bd_sf"/>
</dbReference>
<reference evidence="5 6" key="1">
    <citation type="submission" date="2019-10" db="EMBL/GenBank/DDBJ databases">
        <title>Draft whole-genome sequence of the purple nonsulfur photosynthetic bacterium Roseospira navarrensis DSM 15114.</title>
        <authorList>
            <person name="Kyndt J.A."/>
            <person name="Meyer T.E."/>
        </authorList>
    </citation>
    <scope>NUCLEOTIDE SEQUENCE [LARGE SCALE GENOMIC DNA]</scope>
    <source>
        <strain evidence="5 6">DSM 15114</strain>
    </source>
</reference>
<evidence type="ECO:0000259" key="4">
    <source>
        <dbReference type="PROSITE" id="PS50956"/>
    </source>
</evidence>
<keyword evidence="2" id="KW-0238">DNA-binding</keyword>
<dbReference type="PRINTS" id="PR00033">
    <property type="entry name" value="HTHASNC"/>
</dbReference>
<dbReference type="OrthoDB" id="9813313at2"/>
<dbReference type="InterPro" id="IPR019888">
    <property type="entry name" value="Tscrpt_reg_AsnC-like"/>
</dbReference>
<dbReference type="Gene3D" id="1.10.10.10">
    <property type="entry name" value="Winged helix-like DNA-binding domain superfamily/Winged helix DNA-binding domain"/>
    <property type="match status" value="1"/>
</dbReference>
<dbReference type="Proteomes" id="UP000434582">
    <property type="component" value="Unassembled WGS sequence"/>
</dbReference>
<dbReference type="Gene3D" id="3.30.70.920">
    <property type="match status" value="1"/>
</dbReference>
<dbReference type="EMBL" id="WIVE01000004">
    <property type="protein sequence ID" value="MQX35439.1"/>
    <property type="molecule type" value="Genomic_DNA"/>
</dbReference>
<dbReference type="InterPro" id="IPR000485">
    <property type="entry name" value="AsnC-type_HTH_dom"/>
</dbReference>
<protein>
    <submittedName>
        <fullName evidence="5">AsnC family transcriptional regulator</fullName>
    </submittedName>
</protein>
<dbReference type="AlphaFoldDB" id="A0A7X2D1R6"/>
<dbReference type="GO" id="GO:0043200">
    <property type="term" value="P:response to amino acid"/>
    <property type="evidence" value="ECO:0007669"/>
    <property type="project" value="TreeGrafter"/>
</dbReference>
<organism evidence="5 6">
    <name type="scientific">Roseospira navarrensis</name>
    <dbReference type="NCBI Taxonomy" id="140058"/>
    <lineage>
        <taxon>Bacteria</taxon>
        <taxon>Pseudomonadati</taxon>
        <taxon>Pseudomonadota</taxon>
        <taxon>Alphaproteobacteria</taxon>
        <taxon>Rhodospirillales</taxon>
        <taxon>Rhodospirillaceae</taxon>
        <taxon>Roseospira</taxon>
    </lineage>
</organism>
<dbReference type="SMART" id="SM00344">
    <property type="entry name" value="HTH_ASNC"/>
    <property type="match status" value="1"/>
</dbReference>
<dbReference type="InterPro" id="IPR011008">
    <property type="entry name" value="Dimeric_a/b-barrel"/>
</dbReference>
<dbReference type="SUPFAM" id="SSF46785">
    <property type="entry name" value="Winged helix' DNA-binding domain"/>
    <property type="match status" value="1"/>
</dbReference>
<dbReference type="InterPro" id="IPR019887">
    <property type="entry name" value="Tscrpt_reg_AsnC/Lrp_C"/>
</dbReference>
<comment type="caution">
    <text evidence="5">The sequence shown here is derived from an EMBL/GenBank/DDBJ whole genome shotgun (WGS) entry which is preliminary data.</text>
</comment>
<evidence type="ECO:0000256" key="1">
    <source>
        <dbReference type="ARBA" id="ARBA00023015"/>
    </source>
</evidence>
<dbReference type="Pfam" id="PF01037">
    <property type="entry name" value="AsnC_trans_reg"/>
    <property type="match status" value="1"/>
</dbReference>